<keyword evidence="3" id="KW-0808">Transferase</keyword>
<keyword evidence="1" id="KW-0812">Transmembrane</keyword>
<dbReference type="InterPro" id="IPR036890">
    <property type="entry name" value="HATPase_C_sf"/>
</dbReference>
<gene>
    <name evidence="3" type="ORF">EG240_02760</name>
</gene>
<sequence>MILKELLWIGSRAGLSKKKMNSFEIVGEATKHKFNNIFDITEDENKKMWIAGYGQGILCFDKYSSRLINTKNGLVNDFVRVVFPFKDKIYAGTLNGISIISKDDFSIINPSFIQNPNYDFSVSSFFEINDKVYVTTINDGLYVIENDELIKVNDIKKIFSSYVWKGNIYLGTETELLIVDSEKFEIITKYQVPSVWQFYPYKGKMCFISSGIYDNDGGIYRLEDEKLVNRVVPLKVPFLDLKSFAYDNKNEFLYIGTQNNGLIQVNLNASIFYQNGYGKVYSLLFDRNKEYVFHDKGLSIITNNESTKNVSLHEFKKYQEKNDDKFKDYTIITNHFYPIDYNIPENRIIFYNSLINKNTIWVSSNIGMFELDLNGKITKYHPIHVFIFTFFEGKLTTVVPYGGIRIFENINTMENKYFHNWNNPNIPADIVSIANFDNALYFASALTGLYEYKNGVFKSFLVSKEFTEPKLKRITKSNNGNLIIVTDFNDVYEFDVNQSPIKIIRHINHQKIKGSTTAFVSEIEGILYVGTNLGINVFKENKYFFINKSQGFTNYNINKAITFDSKLFVLTSNGYYVLDNSNFKNKKQTINFAKITKILVNNKKLDDSTINNISNGLVLNYTENNINIFFTVTNEKFPDKLKFKYRLKSTESWTDLINDTQINLSYLDKGFYDLEIQISNEDNGNVSIQSLVKIEIEPPYYLKLPFIIAIIIAVILISILIIKLRINIIQSSQRKKMKLIELQAEQEKKELMFDKQLAEVKLQALKSQMNSHFLFNVLSSIQFYIITKDVDNALYYLERFSSLIRRTLDFSDKKSISLSEEIDYLKQYIEIENIRVENQITFEVNVESNLNLNSIEISPLLLQPFVENSIVHAFPASIEKPLIKLSVERYKGKIQILIEDNGIGNKNNKNTTHNSKGISIVKKRLDLTQKNFEKNIDILFSDNGTKVLIILDS</sequence>
<dbReference type="Gene3D" id="3.30.565.10">
    <property type="entry name" value="Histidine kinase-like ATPase, C-terminal domain"/>
    <property type="match status" value="1"/>
</dbReference>
<feature type="transmembrane region" description="Helical" evidence="1">
    <location>
        <begin position="700"/>
        <end position="726"/>
    </location>
</feature>
<name>A0A3P3WC37_9FLAO</name>
<dbReference type="RefSeq" id="WP_125017174.1">
    <property type="nucleotide sequence ID" value="NZ_RQVQ01000004.1"/>
</dbReference>
<evidence type="ECO:0000256" key="1">
    <source>
        <dbReference type="SAM" id="Phobius"/>
    </source>
</evidence>
<dbReference type="GO" id="GO:0016020">
    <property type="term" value="C:membrane"/>
    <property type="evidence" value="ECO:0007669"/>
    <property type="project" value="InterPro"/>
</dbReference>
<accession>A0A3P3WC37</accession>
<dbReference type="Gene3D" id="2.130.10.10">
    <property type="entry name" value="YVTN repeat-like/Quinoprotein amine dehydrogenase"/>
    <property type="match status" value="2"/>
</dbReference>
<dbReference type="InterPro" id="IPR050640">
    <property type="entry name" value="Bact_2-comp_sensor_kinase"/>
</dbReference>
<dbReference type="EMBL" id="RQVQ01000004">
    <property type="protein sequence ID" value="RRJ92725.1"/>
    <property type="molecule type" value="Genomic_DNA"/>
</dbReference>
<dbReference type="AlphaFoldDB" id="A0A3P3WC37"/>
<evidence type="ECO:0000313" key="4">
    <source>
        <dbReference type="Proteomes" id="UP000275719"/>
    </source>
</evidence>
<keyword evidence="1" id="KW-0472">Membrane</keyword>
<dbReference type="GO" id="GO:0000155">
    <property type="term" value="F:phosphorelay sensor kinase activity"/>
    <property type="evidence" value="ECO:0007669"/>
    <property type="project" value="InterPro"/>
</dbReference>
<dbReference type="InterPro" id="IPR011047">
    <property type="entry name" value="Quinoprotein_ADH-like_sf"/>
</dbReference>
<dbReference type="SUPFAM" id="SSF50998">
    <property type="entry name" value="Quinoprotein alcohol dehydrogenase-like"/>
    <property type="match status" value="1"/>
</dbReference>
<evidence type="ECO:0000313" key="3">
    <source>
        <dbReference type="EMBL" id="RRJ92725.1"/>
    </source>
</evidence>
<dbReference type="PANTHER" id="PTHR34220">
    <property type="entry name" value="SENSOR HISTIDINE KINASE YPDA"/>
    <property type="match status" value="1"/>
</dbReference>
<feature type="domain" description="Signal transduction histidine kinase internal region" evidence="2">
    <location>
        <begin position="761"/>
        <end position="839"/>
    </location>
</feature>
<protein>
    <submittedName>
        <fullName evidence="3">Sensor histidine kinase</fullName>
    </submittedName>
</protein>
<dbReference type="InterPro" id="IPR013783">
    <property type="entry name" value="Ig-like_fold"/>
</dbReference>
<dbReference type="PANTHER" id="PTHR34220:SF7">
    <property type="entry name" value="SENSOR HISTIDINE KINASE YPDA"/>
    <property type="match status" value="1"/>
</dbReference>
<dbReference type="InterPro" id="IPR010559">
    <property type="entry name" value="Sig_transdc_His_kin_internal"/>
</dbReference>
<proteinExistence type="predicted"/>
<dbReference type="InterPro" id="IPR015943">
    <property type="entry name" value="WD40/YVTN_repeat-like_dom_sf"/>
</dbReference>
<dbReference type="OrthoDB" id="9809670at2"/>
<dbReference type="Pfam" id="PF06580">
    <property type="entry name" value="His_kinase"/>
    <property type="match status" value="1"/>
</dbReference>
<organism evidence="3 4">
    <name type="scientific">Paenimyroides tangerinum</name>
    <dbReference type="NCBI Taxonomy" id="2488728"/>
    <lineage>
        <taxon>Bacteria</taxon>
        <taxon>Pseudomonadati</taxon>
        <taxon>Bacteroidota</taxon>
        <taxon>Flavobacteriia</taxon>
        <taxon>Flavobacteriales</taxon>
        <taxon>Flavobacteriaceae</taxon>
        <taxon>Paenimyroides</taxon>
    </lineage>
</organism>
<dbReference type="Gene3D" id="2.60.40.10">
    <property type="entry name" value="Immunoglobulins"/>
    <property type="match status" value="1"/>
</dbReference>
<comment type="caution">
    <text evidence="3">The sequence shown here is derived from an EMBL/GenBank/DDBJ whole genome shotgun (WGS) entry which is preliminary data.</text>
</comment>
<keyword evidence="1" id="KW-1133">Transmembrane helix</keyword>
<keyword evidence="4" id="KW-1185">Reference proteome</keyword>
<evidence type="ECO:0000259" key="2">
    <source>
        <dbReference type="Pfam" id="PF06580"/>
    </source>
</evidence>
<dbReference type="SUPFAM" id="SSF55874">
    <property type="entry name" value="ATPase domain of HSP90 chaperone/DNA topoisomerase II/histidine kinase"/>
    <property type="match status" value="1"/>
</dbReference>
<reference evidence="3 4" key="1">
    <citation type="submission" date="2018-11" db="EMBL/GenBank/DDBJ databases">
        <title>Flavobacterium sp. nov., YIM 102701-2 draft genome.</title>
        <authorList>
            <person name="Li G."/>
            <person name="Jiang Y."/>
        </authorList>
    </citation>
    <scope>NUCLEOTIDE SEQUENCE [LARGE SCALE GENOMIC DNA]</scope>
    <source>
        <strain evidence="3 4">YIM 102701-2</strain>
    </source>
</reference>
<dbReference type="Proteomes" id="UP000275719">
    <property type="component" value="Unassembled WGS sequence"/>
</dbReference>
<keyword evidence="3" id="KW-0418">Kinase</keyword>